<dbReference type="InterPro" id="IPR025558">
    <property type="entry name" value="DUF4283"/>
</dbReference>
<feature type="region of interest" description="Disordered" evidence="1">
    <location>
        <begin position="1"/>
        <end position="84"/>
    </location>
</feature>
<reference evidence="3 4" key="1">
    <citation type="submission" date="2024-11" db="EMBL/GenBank/DDBJ databases">
        <title>Chromosome-level genome assembly of Eucalyptus globulus Labill. provides insights into its genome evolution.</title>
        <authorList>
            <person name="Li X."/>
        </authorList>
    </citation>
    <scope>NUCLEOTIDE SEQUENCE [LARGE SCALE GENOMIC DNA]</scope>
    <source>
        <strain evidence="3">CL2024</strain>
        <tissue evidence="3">Fresh tender leaves</tissue>
    </source>
</reference>
<name>A0ABD3KL89_EUCGL</name>
<evidence type="ECO:0000313" key="4">
    <source>
        <dbReference type="Proteomes" id="UP001634007"/>
    </source>
</evidence>
<evidence type="ECO:0000313" key="3">
    <source>
        <dbReference type="EMBL" id="KAL3738352.1"/>
    </source>
</evidence>
<sequence>MASSSTTPAGLLGKGPQANPKDGSIPSPPRPSHARFSSVVRGVRGRSRSRGRSRARKSRALLGNMPPLPPSSNVDGSSSSLGQNAKEKWIPCSDPIAAPVRPSFAQREQGEAPVVGATRAGLIRQAPSSDVADQAPTRSWAAVTRSATKGYNLSYVPPATIDNKVIVQISDEILQAAHPKWDDCLVGYYIGKRLPFRMTEDALKHARGNHLAEVIVADLGFYYFHIPDKEFRRKVLEGGPITVAKIPLVLQQWHPFMKLEKECHKSVPVWLRLRNIPVNLWSASGISALASALGKPLYVDSRTEQMAMVAYARVCVEIEASSSFPEAIDFLLNGDLRSVDVQYEWLPMLCPKCCTFGHRCADPQAPALPKDGSKLSKAPSAIPSSEWREVRGKRNVRIHDPDEAPPPARSTDPPLRGIESHHSAPQVVAPKLAAPAKNKEEAPPPPSFDLFHGTSLVPPLMGQNVPENIVPEMSSSSDEEILGEINAGSDTDSPKMVASSIPEETLPPQIPPEPLRGGMARQKGTTRSASTDADIPPRSKPLPSSVKNRGGKKR</sequence>
<dbReference type="InterPro" id="IPR040256">
    <property type="entry name" value="At4g02000-like"/>
</dbReference>
<keyword evidence="4" id="KW-1185">Reference proteome</keyword>
<comment type="caution">
    <text evidence="3">The sequence shown here is derived from an EMBL/GenBank/DDBJ whole genome shotgun (WGS) entry which is preliminary data.</text>
</comment>
<feature type="compositionally biased region" description="Basic and acidic residues" evidence="1">
    <location>
        <begin position="386"/>
        <end position="402"/>
    </location>
</feature>
<dbReference type="Pfam" id="PF14111">
    <property type="entry name" value="DUF4283"/>
    <property type="match status" value="1"/>
</dbReference>
<organism evidence="3 4">
    <name type="scientific">Eucalyptus globulus</name>
    <name type="common">Tasmanian blue gum</name>
    <dbReference type="NCBI Taxonomy" id="34317"/>
    <lineage>
        <taxon>Eukaryota</taxon>
        <taxon>Viridiplantae</taxon>
        <taxon>Streptophyta</taxon>
        <taxon>Embryophyta</taxon>
        <taxon>Tracheophyta</taxon>
        <taxon>Spermatophyta</taxon>
        <taxon>Magnoliopsida</taxon>
        <taxon>eudicotyledons</taxon>
        <taxon>Gunneridae</taxon>
        <taxon>Pentapetalae</taxon>
        <taxon>rosids</taxon>
        <taxon>malvids</taxon>
        <taxon>Myrtales</taxon>
        <taxon>Myrtaceae</taxon>
        <taxon>Myrtoideae</taxon>
        <taxon>Eucalypteae</taxon>
        <taxon>Eucalyptus</taxon>
    </lineage>
</organism>
<protein>
    <recommendedName>
        <fullName evidence="2">DUF4283 domain-containing protein</fullName>
    </recommendedName>
</protein>
<evidence type="ECO:0000256" key="1">
    <source>
        <dbReference type="SAM" id="MobiDB-lite"/>
    </source>
</evidence>
<dbReference type="Proteomes" id="UP001634007">
    <property type="component" value="Unassembled WGS sequence"/>
</dbReference>
<dbReference type="AlphaFoldDB" id="A0ABD3KL89"/>
<feature type="compositionally biased region" description="Basic residues" evidence="1">
    <location>
        <begin position="43"/>
        <end position="59"/>
    </location>
</feature>
<proteinExistence type="predicted"/>
<feature type="region of interest" description="Disordered" evidence="1">
    <location>
        <begin position="462"/>
        <end position="554"/>
    </location>
</feature>
<evidence type="ECO:0000259" key="2">
    <source>
        <dbReference type="Pfam" id="PF14111"/>
    </source>
</evidence>
<gene>
    <name evidence="3" type="ORF">ACJRO7_019820</name>
</gene>
<accession>A0ABD3KL89</accession>
<feature type="region of interest" description="Disordered" evidence="1">
    <location>
        <begin position="366"/>
        <end position="420"/>
    </location>
</feature>
<dbReference type="EMBL" id="JBJKBG010000005">
    <property type="protein sequence ID" value="KAL3738352.1"/>
    <property type="molecule type" value="Genomic_DNA"/>
</dbReference>
<dbReference type="PANTHER" id="PTHR31286:SF165">
    <property type="entry name" value="DUF4283 DOMAIN-CONTAINING PROTEIN"/>
    <property type="match status" value="1"/>
</dbReference>
<feature type="compositionally biased region" description="Low complexity" evidence="1">
    <location>
        <begin position="71"/>
        <end position="80"/>
    </location>
</feature>
<feature type="domain" description="DUF4283" evidence="2">
    <location>
        <begin position="180"/>
        <end position="260"/>
    </location>
</feature>
<dbReference type="PANTHER" id="PTHR31286">
    <property type="entry name" value="GLYCINE-RICH CELL WALL STRUCTURAL PROTEIN 1.8-LIKE"/>
    <property type="match status" value="1"/>
</dbReference>